<accession>A0A9W7L4S5</accession>
<dbReference type="EMBL" id="BRYA01000016">
    <property type="protein sequence ID" value="GMI32209.1"/>
    <property type="molecule type" value="Genomic_DNA"/>
</dbReference>
<evidence type="ECO:0000313" key="3">
    <source>
        <dbReference type="Proteomes" id="UP001165065"/>
    </source>
</evidence>
<keyword evidence="3" id="KW-1185">Reference proteome</keyword>
<name>A0A9W7L4S5_9STRA</name>
<dbReference type="InterPro" id="IPR001478">
    <property type="entry name" value="PDZ"/>
</dbReference>
<evidence type="ECO:0000313" key="2">
    <source>
        <dbReference type="EMBL" id="GMI32209.1"/>
    </source>
</evidence>
<proteinExistence type="predicted"/>
<dbReference type="InterPro" id="IPR036034">
    <property type="entry name" value="PDZ_sf"/>
</dbReference>
<dbReference type="Proteomes" id="UP001165065">
    <property type="component" value="Unassembled WGS sequence"/>
</dbReference>
<dbReference type="PROSITE" id="PS50096">
    <property type="entry name" value="IQ"/>
    <property type="match status" value="1"/>
</dbReference>
<feature type="domain" description="PDZ" evidence="1">
    <location>
        <begin position="632"/>
        <end position="730"/>
    </location>
</feature>
<sequence length="741" mass="84029">MPGPNGESVATKSWLRGANLMVTLQTEFDKLFHTVIFVKHMKPYIAEQLDHPTSRQVMFALIGSQMVREHYCEWPNTPQILHPPYLSDDMRKELMHEARYNLANHIVKSAKEGDFHSEGALVAFKETIAHTYKNELLGFKKVKRAKQRRGRVGSMEAGEGEDGGGEDGVLRRLRANKKVSTYDEVGAALESILDHSAFAIQRQSIPENIRNFFGPNMGGNKWSLPKTILTKVVGKIFPKPLRAYLYKSHLMRGAKKDYMVMVKNAAAEKGLVEPWRTSIDMDDSSYLSISLRTAFTESLAVFDQRMFEKGRRVLNMLHTLTGKERSELKYVLLPILWNFGSFNEYEVVGLLESFERDHMSLPTSEVATAAQTLLAALDPNLHKHLGDTLVENSKINVSAFNSGGKKIEELVRQMIDMGFVSLLNRTQLEFVWDHNFLFGWRESCCALFCVDIMFLHRQQLMQFRGGVLDCLGLMRRNKDNILTSQLIDRFEYYRGKGLIPDIDVTLWGCDQPRVKKLPLLFNFKDENFKPVEIDMYQKESPRLDELKGGYDEAIGETMEKLLDDVQSRIKSEATALSGQMKAKMLLRRMMKGAIARRRVRKAKEARRKELLEKGLKDDTKDKVYTVVFEGGGSLGFVCRDNSEENLEKAKELGLFDGVKGGDKVKKGDITKLPEVSVVNEDSYAEKETVAPGDLVLAINGKVVEKKKLKKFVTKARQGGSKVTFLFMRGLKIRVGNTASLV</sequence>
<dbReference type="OrthoDB" id="70142at2759"/>
<evidence type="ECO:0000259" key="1">
    <source>
        <dbReference type="SMART" id="SM00228"/>
    </source>
</evidence>
<gene>
    <name evidence="2" type="ORF">TrCOL_g6766</name>
</gene>
<dbReference type="Gene3D" id="2.30.42.10">
    <property type="match status" value="1"/>
</dbReference>
<dbReference type="SUPFAM" id="SSF50156">
    <property type="entry name" value="PDZ domain-like"/>
    <property type="match status" value="1"/>
</dbReference>
<dbReference type="AlphaFoldDB" id="A0A9W7L4S5"/>
<comment type="caution">
    <text evidence="2">The sequence shown here is derived from an EMBL/GenBank/DDBJ whole genome shotgun (WGS) entry which is preliminary data.</text>
</comment>
<reference evidence="3" key="1">
    <citation type="journal article" date="2023" name="Commun. Biol.">
        <title>Genome analysis of Parmales, the sister group of diatoms, reveals the evolutionary specialization of diatoms from phago-mixotrophs to photoautotrophs.</title>
        <authorList>
            <person name="Ban H."/>
            <person name="Sato S."/>
            <person name="Yoshikawa S."/>
            <person name="Yamada K."/>
            <person name="Nakamura Y."/>
            <person name="Ichinomiya M."/>
            <person name="Sato N."/>
            <person name="Blanc-Mathieu R."/>
            <person name="Endo H."/>
            <person name="Kuwata A."/>
            <person name="Ogata H."/>
        </authorList>
    </citation>
    <scope>NUCLEOTIDE SEQUENCE [LARGE SCALE GENOMIC DNA]</scope>
</reference>
<protein>
    <recommendedName>
        <fullName evidence="1">PDZ domain-containing protein</fullName>
    </recommendedName>
</protein>
<organism evidence="2 3">
    <name type="scientific">Triparma columacea</name>
    <dbReference type="NCBI Taxonomy" id="722753"/>
    <lineage>
        <taxon>Eukaryota</taxon>
        <taxon>Sar</taxon>
        <taxon>Stramenopiles</taxon>
        <taxon>Ochrophyta</taxon>
        <taxon>Bolidophyceae</taxon>
        <taxon>Parmales</taxon>
        <taxon>Triparmaceae</taxon>
        <taxon>Triparma</taxon>
    </lineage>
</organism>
<dbReference type="SMART" id="SM00228">
    <property type="entry name" value="PDZ"/>
    <property type="match status" value="1"/>
</dbReference>